<gene>
    <name evidence="2" type="ORF">sscle_01g001800</name>
</gene>
<dbReference type="OMA" id="TETYMIM"/>
<evidence type="ECO:0000313" key="3">
    <source>
        <dbReference type="Proteomes" id="UP000177798"/>
    </source>
</evidence>
<dbReference type="EMBL" id="CP017814">
    <property type="protein sequence ID" value="APA05410.1"/>
    <property type="molecule type" value="Genomic_DNA"/>
</dbReference>
<dbReference type="VEuPathDB" id="FungiDB:sscle_01g001800"/>
<proteinExistence type="predicted"/>
<name>A0A1D9PRY2_SCLS1</name>
<dbReference type="Proteomes" id="UP000177798">
    <property type="component" value="Chromosome 1"/>
</dbReference>
<sequence>MPAGGFPTFPVSPPDFPNEKRPTFFHSSSQSQKVTPVSYSTSRSYTAKSSSPKISMETTSTYTTNETSSLYSTTSTISLLKHSVGTLKAKLSRKEHLKSGEVKSYKKS</sequence>
<protein>
    <submittedName>
        <fullName evidence="2">Uncharacterized protein</fullName>
    </submittedName>
</protein>
<dbReference type="OrthoDB" id="3552792at2759"/>
<reference evidence="3" key="1">
    <citation type="journal article" date="2017" name="Genome Biol. Evol.">
        <title>The complete genome sequence of the phytopathogenic fungus Sclerotinia sclerotiorum reveals insights into the genome architecture of broad host range pathogens.</title>
        <authorList>
            <person name="Derbyshire M."/>
            <person name="Denton-Giles M."/>
            <person name="Hegedus D."/>
            <person name="Seifbarghy S."/>
            <person name="Rollins J."/>
            <person name="van Kan J."/>
            <person name="Seidl M.F."/>
            <person name="Faino L."/>
            <person name="Mbengue M."/>
            <person name="Navaud O."/>
            <person name="Raffaele S."/>
            <person name="Hammond-Kosack K."/>
            <person name="Heard S."/>
            <person name="Oliver R."/>
        </authorList>
    </citation>
    <scope>NUCLEOTIDE SEQUENCE [LARGE SCALE GENOMIC DNA]</scope>
    <source>
        <strain evidence="3">ATCC 18683 / 1980 / Ss-1</strain>
    </source>
</reference>
<feature type="region of interest" description="Disordered" evidence="1">
    <location>
        <begin position="1"/>
        <end position="32"/>
    </location>
</feature>
<accession>A0A1D9PRY2</accession>
<dbReference type="RefSeq" id="XP_001589201.1">
    <property type="nucleotide sequence ID" value="XM_001589151.1"/>
</dbReference>
<evidence type="ECO:0000313" key="2">
    <source>
        <dbReference type="EMBL" id="APA05410.1"/>
    </source>
</evidence>
<organism evidence="2 3">
    <name type="scientific">Sclerotinia sclerotiorum (strain ATCC 18683 / 1980 / Ss-1)</name>
    <name type="common">White mold</name>
    <name type="synonym">Whetzelinia sclerotiorum</name>
    <dbReference type="NCBI Taxonomy" id="665079"/>
    <lineage>
        <taxon>Eukaryota</taxon>
        <taxon>Fungi</taxon>
        <taxon>Dikarya</taxon>
        <taxon>Ascomycota</taxon>
        <taxon>Pezizomycotina</taxon>
        <taxon>Leotiomycetes</taxon>
        <taxon>Helotiales</taxon>
        <taxon>Sclerotiniaceae</taxon>
        <taxon>Sclerotinia</taxon>
    </lineage>
</organism>
<evidence type="ECO:0000256" key="1">
    <source>
        <dbReference type="SAM" id="MobiDB-lite"/>
    </source>
</evidence>
<dbReference type="KEGG" id="ssl:SS1G_09834"/>
<dbReference type="AlphaFoldDB" id="A0A1D9PRY2"/>